<dbReference type="PRINTS" id="PR00081">
    <property type="entry name" value="GDHRDH"/>
</dbReference>
<dbReference type="SUPFAM" id="SSF51735">
    <property type="entry name" value="NAD(P)-binding Rossmann-fold domains"/>
    <property type="match status" value="1"/>
</dbReference>
<dbReference type="Pfam" id="PF00106">
    <property type="entry name" value="adh_short"/>
    <property type="match status" value="1"/>
</dbReference>
<dbReference type="GO" id="GO:0016616">
    <property type="term" value="F:oxidoreductase activity, acting on the CH-OH group of donors, NAD or NADP as acceptor"/>
    <property type="evidence" value="ECO:0007669"/>
    <property type="project" value="TreeGrafter"/>
</dbReference>
<dbReference type="Gene3D" id="3.40.50.720">
    <property type="entry name" value="NAD(P)-binding Rossmann-like Domain"/>
    <property type="match status" value="1"/>
</dbReference>
<dbReference type="InterPro" id="IPR002347">
    <property type="entry name" value="SDR_fam"/>
</dbReference>
<name>A0A9P4SCZ1_9PEZI</name>
<dbReference type="InterPro" id="IPR036291">
    <property type="entry name" value="NAD(P)-bd_dom_sf"/>
</dbReference>
<protein>
    <submittedName>
        <fullName evidence="4">NAD(P)-binding protein</fullName>
    </submittedName>
</protein>
<proteinExistence type="inferred from homology"/>
<comment type="similarity">
    <text evidence="1">Belongs to the short-chain dehydrogenases/reductases (SDR) family.</text>
</comment>
<evidence type="ECO:0000256" key="1">
    <source>
        <dbReference type="ARBA" id="ARBA00006484"/>
    </source>
</evidence>
<keyword evidence="2" id="KW-0521">NADP</keyword>
<dbReference type="PANTHER" id="PTHR44229">
    <property type="entry name" value="15-HYDROXYPROSTAGLANDIN DEHYDROGENASE [NAD(+)]"/>
    <property type="match status" value="1"/>
</dbReference>
<evidence type="ECO:0000313" key="4">
    <source>
        <dbReference type="EMBL" id="KAF2840189.1"/>
    </source>
</evidence>
<dbReference type="OrthoDB" id="498125at2759"/>
<dbReference type="GO" id="GO:0005737">
    <property type="term" value="C:cytoplasm"/>
    <property type="evidence" value="ECO:0007669"/>
    <property type="project" value="TreeGrafter"/>
</dbReference>
<evidence type="ECO:0000313" key="5">
    <source>
        <dbReference type="Proteomes" id="UP000799429"/>
    </source>
</evidence>
<evidence type="ECO:0000256" key="3">
    <source>
        <dbReference type="ARBA" id="ARBA00023002"/>
    </source>
</evidence>
<dbReference type="PANTHER" id="PTHR44229:SF4">
    <property type="entry name" value="15-HYDROXYPROSTAGLANDIN DEHYDROGENASE [NAD(+)]"/>
    <property type="match status" value="1"/>
</dbReference>
<accession>A0A9P4SCZ1</accession>
<gene>
    <name evidence="4" type="ORF">M501DRAFT_931935</name>
</gene>
<organism evidence="4 5">
    <name type="scientific">Patellaria atrata CBS 101060</name>
    <dbReference type="NCBI Taxonomy" id="1346257"/>
    <lineage>
        <taxon>Eukaryota</taxon>
        <taxon>Fungi</taxon>
        <taxon>Dikarya</taxon>
        <taxon>Ascomycota</taxon>
        <taxon>Pezizomycotina</taxon>
        <taxon>Dothideomycetes</taxon>
        <taxon>Dothideomycetes incertae sedis</taxon>
        <taxon>Patellariales</taxon>
        <taxon>Patellariaceae</taxon>
        <taxon>Patellaria</taxon>
    </lineage>
</organism>
<sequence>MSASIRQSPPIDLSKSVTPAWMKDKVVLITGGASGFGAAMVKAWAAEGACIIVGDINVEKGDPLIRQIRKETNNQNVHFIRCDVTDWQSQVNLFKEAVKLSPHGGIDTVVPNAGIAAPDIFHLPRNMDAPEPKQPRFKVVDVNLIGVLYTTHLAWWYLPRNPGSKPADPKCDPASVKRDRHILFIGSAASLHPISGLPQYGTAKHGVLGLFRSLRSTSSLAGIRVNIICPYYIDTPLISTMARIFLAGGAMGTLEDIVEGVNRLAADPTVVGRGLSVGPKMRVAQQEDGVWTLEPKDSTKGFESGVWEAFMDDWEVQELFNKRMLMTLNAVAATRGWIGWVKDIMGAFRHNFGF</sequence>
<keyword evidence="5" id="KW-1185">Reference proteome</keyword>
<dbReference type="PROSITE" id="PS00061">
    <property type="entry name" value="ADH_SHORT"/>
    <property type="match status" value="1"/>
</dbReference>
<evidence type="ECO:0000256" key="2">
    <source>
        <dbReference type="ARBA" id="ARBA00022857"/>
    </source>
</evidence>
<dbReference type="InterPro" id="IPR020904">
    <property type="entry name" value="Sc_DH/Rdtase_CS"/>
</dbReference>
<dbReference type="Proteomes" id="UP000799429">
    <property type="component" value="Unassembled WGS sequence"/>
</dbReference>
<keyword evidence="3" id="KW-0560">Oxidoreductase</keyword>
<comment type="caution">
    <text evidence="4">The sequence shown here is derived from an EMBL/GenBank/DDBJ whole genome shotgun (WGS) entry which is preliminary data.</text>
</comment>
<dbReference type="EMBL" id="MU006093">
    <property type="protein sequence ID" value="KAF2840189.1"/>
    <property type="molecule type" value="Genomic_DNA"/>
</dbReference>
<dbReference type="AlphaFoldDB" id="A0A9P4SCZ1"/>
<reference evidence="4" key="1">
    <citation type="journal article" date="2020" name="Stud. Mycol.">
        <title>101 Dothideomycetes genomes: a test case for predicting lifestyles and emergence of pathogens.</title>
        <authorList>
            <person name="Haridas S."/>
            <person name="Albert R."/>
            <person name="Binder M."/>
            <person name="Bloem J."/>
            <person name="Labutti K."/>
            <person name="Salamov A."/>
            <person name="Andreopoulos B."/>
            <person name="Baker S."/>
            <person name="Barry K."/>
            <person name="Bills G."/>
            <person name="Bluhm B."/>
            <person name="Cannon C."/>
            <person name="Castanera R."/>
            <person name="Culley D."/>
            <person name="Daum C."/>
            <person name="Ezra D."/>
            <person name="Gonzalez J."/>
            <person name="Henrissat B."/>
            <person name="Kuo A."/>
            <person name="Liang C."/>
            <person name="Lipzen A."/>
            <person name="Lutzoni F."/>
            <person name="Magnuson J."/>
            <person name="Mondo S."/>
            <person name="Nolan M."/>
            <person name="Ohm R."/>
            <person name="Pangilinan J."/>
            <person name="Park H.-J."/>
            <person name="Ramirez L."/>
            <person name="Alfaro M."/>
            <person name="Sun H."/>
            <person name="Tritt A."/>
            <person name="Yoshinaga Y."/>
            <person name="Zwiers L.-H."/>
            <person name="Turgeon B."/>
            <person name="Goodwin S."/>
            <person name="Spatafora J."/>
            <person name="Crous P."/>
            <person name="Grigoriev I."/>
        </authorList>
    </citation>
    <scope>NUCLEOTIDE SEQUENCE</scope>
    <source>
        <strain evidence="4">CBS 101060</strain>
    </source>
</reference>